<protein>
    <submittedName>
        <fullName evidence="3">Uncharacterized protein</fullName>
    </submittedName>
</protein>
<evidence type="ECO:0000313" key="3">
    <source>
        <dbReference type="Ensembl" id="ENSENLP00000043070.1"/>
    </source>
</evidence>
<evidence type="ECO:0000256" key="1">
    <source>
        <dbReference type="ARBA" id="ARBA00010954"/>
    </source>
</evidence>
<name>A0A665WHA3_ECHNA</name>
<dbReference type="InterPro" id="IPR008862">
    <property type="entry name" value="Tcp11"/>
</dbReference>
<dbReference type="PANTHER" id="PTHR12832:SF17">
    <property type="entry name" value="T-COMPLEX PROTEIN 11-LIKE PROTEIN 2"/>
    <property type="match status" value="1"/>
</dbReference>
<dbReference type="Pfam" id="PF05794">
    <property type="entry name" value="Tcp11"/>
    <property type="match status" value="1"/>
</dbReference>
<dbReference type="Proteomes" id="UP000472264">
    <property type="component" value="Chromosome 23"/>
</dbReference>
<reference evidence="3" key="2">
    <citation type="submission" date="2025-08" db="UniProtKB">
        <authorList>
            <consortium name="Ensembl"/>
        </authorList>
    </citation>
    <scope>IDENTIFICATION</scope>
</reference>
<organism evidence="3 4">
    <name type="scientific">Echeneis naucrates</name>
    <name type="common">Live sharksucker</name>
    <dbReference type="NCBI Taxonomy" id="173247"/>
    <lineage>
        <taxon>Eukaryota</taxon>
        <taxon>Metazoa</taxon>
        <taxon>Chordata</taxon>
        <taxon>Craniata</taxon>
        <taxon>Vertebrata</taxon>
        <taxon>Euteleostomi</taxon>
        <taxon>Actinopterygii</taxon>
        <taxon>Neopterygii</taxon>
        <taxon>Teleostei</taxon>
        <taxon>Neoteleostei</taxon>
        <taxon>Acanthomorphata</taxon>
        <taxon>Carangaria</taxon>
        <taxon>Carangiformes</taxon>
        <taxon>Echeneidae</taxon>
        <taxon>Echeneis</taxon>
    </lineage>
</organism>
<evidence type="ECO:0000313" key="4">
    <source>
        <dbReference type="Proteomes" id="UP000472264"/>
    </source>
</evidence>
<dbReference type="GO" id="GO:0007165">
    <property type="term" value="P:signal transduction"/>
    <property type="evidence" value="ECO:0007669"/>
    <property type="project" value="TreeGrafter"/>
</dbReference>
<keyword evidence="4" id="KW-1185">Reference proteome</keyword>
<proteinExistence type="inferred from homology"/>
<evidence type="ECO:0000256" key="2">
    <source>
        <dbReference type="SAM" id="MobiDB-lite"/>
    </source>
</evidence>
<reference evidence="3" key="3">
    <citation type="submission" date="2025-09" db="UniProtKB">
        <authorList>
            <consortium name="Ensembl"/>
        </authorList>
    </citation>
    <scope>IDENTIFICATION</scope>
</reference>
<reference evidence="3" key="1">
    <citation type="submission" date="2021-04" db="EMBL/GenBank/DDBJ databases">
        <authorList>
            <consortium name="Wellcome Sanger Institute Data Sharing"/>
        </authorList>
    </citation>
    <scope>NUCLEOTIDE SEQUENCE [LARGE SCALE GENOMIC DNA]</scope>
</reference>
<dbReference type="Ensembl" id="ENSENLT00000044165.1">
    <property type="protein sequence ID" value="ENSENLP00000043070.1"/>
    <property type="gene ID" value="ENSENLG00000018399.1"/>
</dbReference>
<feature type="compositionally biased region" description="Polar residues" evidence="2">
    <location>
        <begin position="1"/>
        <end position="14"/>
    </location>
</feature>
<dbReference type="PANTHER" id="PTHR12832">
    <property type="entry name" value="TESTIS-SPECIFIC PROTEIN PBS13 T-COMPLEX 11"/>
    <property type="match status" value="1"/>
</dbReference>
<dbReference type="AlphaFoldDB" id="A0A665WHA3"/>
<sequence>QNMSTSATSSFTRDCSSKRRSPSCGKSSVYYFSLWKVVRDNLHKAFWDILESELNDDPPEYGQAIRLLEEIREILLSFLNPDANRMRTQIMEVLDMDLIRQQADNDAVDIHGLSSYIPTTTDNILIFCVLDLMKMYTPNFTYNVFISHKNINCFYQLFCKRVFI</sequence>
<dbReference type="InParanoid" id="A0A665WHA3"/>
<comment type="similarity">
    <text evidence="1">Belongs to the TCP11 family.</text>
</comment>
<feature type="region of interest" description="Disordered" evidence="2">
    <location>
        <begin position="1"/>
        <end position="25"/>
    </location>
</feature>
<accession>A0A665WHA3</accession>